<organism evidence="9 10">
    <name type="scientific">Bacillus cereus (strain 03BB102)</name>
    <dbReference type="NCBI Taxonomy" id="572264"/>
    <lineage>
        <taxon>Bacteria</taxon>
        <taxon>Bacillati</taxon>
        <taxon>Bacillota</taxon>
        <taxon>Bacilli</taxon>
        <taxon>Bacillales</taxon>
        <taxon>Bacillaceae</taxon>
        <taxon>Bacillus</taxon>
        <taxon>Bacillus cereus group</taxon>
    </lineage>
</organism>
<reference evidence="9 10" key="1">
    <citation type="submission" date="2009-02" db="EMBL/GenBank/DDBJ databases">
        <title>Genome sequence of Bacillus cereus 03BB102.</title>
        <authorList>
            <person name="Dodson R.J."/>
            <person name="Jackson P."/>
            <person name="Munk A.C."/>
            <person name="Brettin T."/>
            <person name="Bruce D."/>
            <person name="Detter C."/>
            <person name="Tapia R."/>
            <person name="Han C."/>
            <person name="Sutton G."/>
            <person name="Sims D."/>
        </authorList>
    </citation>
    <scope>NUCLEOTIDE SEQUENCE [LARGE SCALE GENOMIC DNA]</scope>
    <source>
        <strain evidence="9 10">03BB102</strain>
    </source>
</reference>
<keyword evidence="7" id="KW-0456">Lyase</keyword>
<dbReference type="GO" id="GO:0004737">
    <property type="term" value="F:pyruvate decarboxylase activity"/>
    <property type="evidence" value="ECO:0007669"/>
    <property type="project" value="TreeGrafter"/>
</dbReference>
<dbReference type="AlphaFoldDB" id="A0A158RIY2"/>
<dbReference type="PATRIC" id="fig|572264.18.peg.2519"/>
<dbReference type="InterPro" id="IPR029061">
    <property type="entry name" value="THDP-binding"/>
</dbReference>
<dbReference type="Gene3D" id="3.40.50.1220">
    <property type="entry name" value="TPP-binding domain"/>
    <property type="match status" value="1"/>
</dbReference>
<feature type="domain" description="Thiamine pyrophosphate enzyme central" evidence="8">
    <location>
        <begin position="94"/>
        <end position="159"/>
    </location>
</feature>
<dbReference type="InterPro" id="IPR012110">
    <property type="entry name" value="PDC/IPDC-like"/>
</dbReference>
<dbReference type="EMBL" id="CP001407">
    <property type="protein sequence ID" value="ACO26951.1"/>
    <property type="molecule type" value="Genomic_DNA"/>
</dbReference>
<name>A0A158RIY2_BACC3</name>
<dbReference type="InterPro" id="IPR029035">
    <property type="entry name" value="DHS-like_NAD/FAD-binding_dom"/>
</dbReference>
<dbReference type="GO" id="GO:0000287">
    <property type="term" value="F:magnesium ion binding"/>
    <property type="evidence" value="ECO:0007669"/>
    <property type="project" value="InterPro"/>
</dbReference>
<evidence type="ECO:0000313" key="9">
    <source>
        <dbReference type="EMBL" id="ACO26951.1"/>
    </source>
</evidence>
<evidence type="ECO:0000256" key="2">
    <source>
        <dbReference type="ARBA" id="ARBA00007812"/>
    </source>
</evidence>
<dbReference type="KEGG" id="bcx:BCA_2570"/>
<evidence type="ECO:0000256" key="6">
    <source>
        <dbReference type="ARBA" id="ARBA00023052"/>
    </source>
</evidence>
<protein>
    <submittedName>
        <fullName evidence="9">Putative indolepyruvate decarboxylase</fullName>
    </submittedName>
</protein>
<gene>
    <name evidence="9" type="ordered locus">BCA_2570</name>
</gene>
<comment type="cofactor">
    <cofactor evidence="1">
        <name>thiamine diphosphate</name>
        <dbReference type="ChEBI" id="CHEBI:58937"/>
    </cofactor>
</comment>
<dbReference type="PANTHER" id="PTHR43452">
    <property type="entry name" value="PYRUVATE DECARBOXYLASE"/>
    <property type="match status" value="1"/>
</dbReference>
<evidence type="ECO:0000256" key="4">
    <source>
        <dbReference type="ARBA" id="ARBA00022793"/>
    </source>
</evidence>
<evidence type="ECO:0000259" key="8">
    <source>
        <dbReference type="Pfam" id="PF00205"/>
    </source>
</evidence>
<comment type="similarity">
    <text evidence="2">Belongs to the TPP enzyme family.</text>
</comment>
<dbReference type="Gene3D" id="3.40.50.970">
    <property type="match status" value="1"/>
</dbReference>
<keyword evidence="3" id="KW-0479">Metal-binding</keyword>
<dbReference type="SUPFAM" id="SSF52518">
    <property type="entry name" value="Thiamin diphosphate-binding fold (THDP-binding)"/>
    <property type="match status" value="1"/>
</dbReference>
<dbReference type="PANTHER" id="PTHR43452:SF30">
    <property type="entry name" value="PYRUVATE DECARBOXYLASE ISOZYME 1-RELATED"/>
    <property type="match status" value="1"/>
</dbReference>
<keyword evidence="9" id="KW-0670">Pyruvate</keyword>
<keyword evidence="5" id="KW-0460">Magnesium</keyword>
<evidence type="ECO:0000313" key="10">
    <source>
        <dbReference type="Proteomes" id="UP000002210"/>
    </source>
</evidence>
<evidence type="ECO:0000256" key="1">
    <source>
        <dbReference type="ARBA" id="ARBA00001964"/>
    </source>
</evidence>
<keyword evidence="6" id="KW-0786">Thiamine pyrophosphate</keyword>
<accession>A0A158RIY2</accession>
<dbReference type="GO" id="GO:0030976">
    <property type="term" value="F:thiamine pyrophosphate binding"/>
    <property type="evidence" value="ECO:0007669"/>
    <property type="project" value="InterPro"/>
</dbReference>
<proteinExistence type="inferred from homology"/>
<evidence type="ECO:0000256" key="3">
    <source>
        <dbReference type="ARBA" id="ARBA00022723"/>
    </source>
</evidence>
<dbReference type="InterPro" id="IPR012000">
    <property type="entry name" value="Thiamin_PyroP_enz_cen_dom"/>
</dbReference>
<dbReference type="SUPFAM" id="SSF52467">
    <property type="entry name" value="DHS-like NAD/FAD-binding domain"/>
    <property type="match status" value="1"/>
</dbReference>
<dbReference type="GO" id="GO:0000949">
    <property type="term" value="P:aromatic amino acid family catabolic process to alcohol via Ehrlich pathway"/>
    <property type="evidence" value="ECO:0007669"/>
    <property type="project" value="TreeGrafter"/>
</dbReference>
<dbReference type="GO" id="GO:0005829">
    <property type="term" value="C:cytosol"/>
    <property type="evidence" value="ECO:0007669"/>
    <property type="project" value="TreeGrafter"/>
</dbReference>
<dbReference type="Pfam" id="PF00205">
    <property type="entry name" value="TPP_enzyme_M"/>
    <property type="match status" value="1"/>
</dbReference>
<keyword evidence="4" id="KW-0210">Decarboxylase</keyword>
<dbReference type="Proteomes" id="UP000002210">
    <property type="component" value="Chromosome"/>
</dbReference>
<evidence type="ECO:0000256" key="5">
    <source>
        <dbReference type="ARBA" id="ARBA00022842"/>
    </source>
</evidence>
<evidence type="ECO:0000256" key="7">
    <source>
        <dbReference type="ARBA" id="ARBA00023239"/>
    </source>
</evidence>
<sequence length="173" mass="19915">MENGELVHHTLGDGKFNHFSNMYREITVAQTNLTPEHAVEEIDRVLRACWNEKRPVHIHLPIDVYNKPINKTAEPILHKPILNNKETLDKMLLHAISKINSAKKPIILADFEVDRFHAKEYLYQFVEKTGFPIATLSMGKGIFPEKHPQFIGIYTGDIKTVFMSISYKCDLTD</sequence>